<feature type="transmembrane region" description="Helical" evidence="1">
    <location>
        <begin position="32"/>
        <end position="53"/>
    </location>
</feature>
<keyword evidence="3" id="KW-1185">Reference proteome</keyword>
<dbReference type="Proteomes" id="UP000001312">
    <property type="component" value="Unassembled WGS sequence"/>
</dbReference>
<name>A7EXF3_SCLS1</name>
<reference evidence="3" key="1">
    <citation type="journal article" date="2011" name="PLoS Genet.">
        <title>Genomic analysis of the necrotrophic fungal pathogens Sclerotinia sclerotiorum and Botrytis cinerea.</title>
        <authorList>
            <person name="Amselem J."/>
            <person name="Cuomo C.A."/>
            <person name="van Kan J.A."/>
            <person name="Viaud M."/>
            <person name="Benito E.P."/>
            <person name="Couloux A."/>
            <person name="Coutinho P.M."/>
            <person name="de Vries R.P."/>
            <person name="Dyer P.S."/>
            <person name="Fillinger S."/>
            <person name="Fournier E."/>
            <person name="Gout L."/>
            <person name="Hahn M."/>
            <person name="Kohn L."/>
            <person name="Lapalu N."/>
            <person name="Plummer K.M."/>
            <person name="Pradier J.M."/>
            <person name="Quevillon E."/>
            <person name="Sharon A."/>
            <person name="Simon A."/>
            <person name="ten Have A."/>
            <person name="Tudzynski B."/>
            <person name="Tudzynski P."/>
            <person name="Wincker P."/>
            <person name="Andrew M."/>
            <person name="Anthouard V."/>
            <person name="Beever R.E."/>
            <person name="Beffa R."/>
            <person name="Benoit I."/>
            <person name="Bouzid O."/>
            <person name="Brault B."/>
            <person name="Chen Z."/>
            <person name="Choquer M."/>
            <person name="Collemare J."/>
            <person name="Cotton P."/>
            <person name="Danchin E.G."/>
            <person name="Da Silva C."/>
            <person name="Gautier A."/>
            <person name="Giraud C."/>
            <person name="Giraud T."/>
            <person name="Gonzalez C."/>
            <person name="Grossetete S."/>
            <person name="Guldener U."/>
            <person name="Henrissat B."/>
            <person name="Howlett B.J."/>
            <person name="Kodira C."/>
            <person name="Kretschmer M."/>
            <person name="Lappartient A."/>
            <person name="Leroch M."/>
            <person name="Levis C."/>
            <person name="Mauceli E."/>
            <person name="Neuveglise C."/>
            <person name="Oeser B."/>
            <person name="Pearson M."/>
            <person name="Poulain J."/>
            <person name="Poussereau N."/>
            <person name="Quesneville H."/>
            <person name="Rascle C."/>
            <person name="Schumacher J."/>
            <person name="Segurens B."/>
            <person name="Sexton A."/>
            <person name="Silva E."/>
            <person name="Sirven C."/>
            <person name="Soanes D.M."/>
            <person name="Talbot N.J."/>
            <person name="Templeton M."/>
            <person name="Yandava C."/>
            <person name="Yarden O."/>
            <person name="Zeng Q."/>
            <person name="Rollins J.A."/>
            <person name="Lebrun M.H."/>
            <person name="Dickman M."/>
        </authorList>
    </citation>
    <scope>NUCLEOTIDE SEQUENCE [LARGE SCALE GENOMIC DNA]</scope>
    <source>
        <strain evidence="3">ATCC 18683 / 1980 / Ss-1</strain>
    </source>
</reference>
<dbReference type="EMBL" id="CH476634">
    <property type="protein sequence ID" value="EDN94145.1"/>
    <property type="molecule type" value="Genomic_DNA"/>
</dbReference>
<protein>
    <submittedName>
        <fullName evidence="2">Uncharacterized protein</fullName>
    </submittedName>
</protein>
<proteinExistence type="predicted"/>
<keyword evidence="1" id="KW-0812">Transmembrane</keyword>
<keyword evidence="1" id="KW-1133">Transmembrane helix</keyword>
<organism evidence="2 3">
    <name type="scientific">Sclerotinia sclerotiorum (strain ATCC 18683 / 1980 / Ss-1)</name>
    <name type="common">White mold</name>
    <name type="synonym">Whetzelinia sclerotiorum</name>
    <dbReference type="NCBI Taxonomy" id="665079"/>
    <lineage>
        <taxon>Eukaryota</taxon>
        <taxon>Fungi</taxon>
        <taxon>Dikarya</taxon>
        <taxon>Ascomycota</taxon>
        <taxon>Pezizomycotina</taxon>
        <taxon>Leotiomycetes</taxon>
        <taxon>Helotiales</taxon>
        <taxon>Sclerotiniaceae</taxon>
        <taxon>Sclerotinia</taxon>
    </lineage>
</organism>
<gene>
    <name evidence="2" type="ORF">SS1G_10014</name>
</gene>
<dbReference type="RefSeq" id="XP_001589379.1">
    <property type="nucleotide sequence ID" value="XM_001589329.1"/>
</dbReference>
<sequence length="58" mass="6335">MSVQGGLLDYLCAVTHVNCNDDRESSGMQLTLSYAMGIGLILQVVLLDSKLIYVDIMN</sequence>
<dbReference type="AlphaFoldDB" id="A7EXF3"/>
<dbReference type="InParanoid" id="A7EXF3"/>
<accession>A7EXF3</accession>
<evidence type="ECO:0000256" key="1">
    <source>
        <dbReference type="SAM" id="Phobius"/>
    </source>
</evidence>
<evidence type="ECO:0000313" key="3">
    <source>
        <dbReference type="Proteomes" id="UP000001312"/>
    </source>
</evidence>
<keyword evidence="1" id="KW-0472">Membrane</keyword>
<evidence type="ECO:0000313" key="2">
    <source>
        <dbReference type="EMBL" id="EDN94145.1"/>
    </source>
</evidence>
<dbReference type="GeneID" id="5485363"/>
<dbReference type="KEGG" id="ssl:SS1G_10014"/>